<proteinExistence type="predicted"/>
<accession>A0AC35GKT6</accession>
<evidence type="ECO:0000313" key="2">
    <source>
        <dbReference type="WBParaSite" id="PS1159_v2.g6212.t1"/>
    </source>
</evidence>
<organism evidence="1 2">
    <name type="scientific">Panagrolaimus sp. PS1159</name>
    <dbReference type="NCBI Taxonomy" id="55785"/>
    <lineage>
        <taxon>Eukaryota</taxon>
        <taxon>Metazoa</taxon>
        <taxon>Ecdysozoa</taxon>
        <taxon>Nematoda</taxon>
        <taxon>Chromadorea</taxon>
        <taxon>Rhabditida</taxon>
        <taxon>Tylenchina</taxon>
        <taxon>Panagrolaimomorpha</taxon>
        <taxon>Panagrolaimoidea</taxon>
        <taxon>Panagrolaimidae</taxon>
        <taxon>Panagrolaimus</taxon>
    </lineage>
</organism>
<dbReference type="Proteomes" id="UP000887580">
    <property type="component" value="Unplaced"/>
</dbReference>
<name>A0AC35GKT6_9BILA</name>
<sequence length="222" mass="25439">MNFVIIFSLLFSSTYGFYLREHSNVKRQAVDESKIQFSCGVSDFQGVRLGDEIPWKKNKVTYMILVESKKLSKDVVRKILRQAFNTWSAEIPRDFIEVEDLNSADIRIKFVTGEHGDPAPFVKNSNVFAHADPSGVLHFNDDIVWKVYSNNDKVQYKEIDIFWVALHELGHVLGLAHNPKVPESVMESIYKSPMDSRGLYREPRLIPADVDDIREIYGAKTG</sequence>
<evidence type="ECO:0000313" key="1">
    <source>
        <dbReference type="Proteomes" id="UP000887580"/>
    </source>
</evidence>
<reference evidence="2" key="1">
    <citation type="submission" date="2022-11" db="UniProtKB">
        <authorList>
            <consortium name="WormBaseParasite"/>
        </authorList>
    </citation>
    <scope>IDENTIFICATION</scope>
</reference>
<dbReference type="WBParaSite" id="PS1159_v2.g6212.t1">
    <property type="protein sequence ID" value="PS1159_v2.g6212.t1"/>
    <property type="gene ID" value="PS1159_v2.g6212"/>
</dbReference>
<protein>
    <submittedName>
        <fullName evidence="2">Peptidase metallopeptidase domain-containing protein</fullName>
    </submittedName>
</protein>